<gene>
    <name evidence="1" type="ORF">GPEL0_01r0834</name>
</gene>
<comment type="caution">
    <text evidence="1">The sequence shown here is derived from an EMBL/GenBank/DDBJ whole genome shotgun (WGS) entry which is preliminary data.</text>
</comment>
<proteinExistence type="predicted"/>
<reference evidence="1 2" key="1">
    <citation type="submission" date="2017-04" db="EMBL/GenBank/DDBJ databases">
        <authorList>
            <consortium name="Geobacter pelophilus Genome Sequencing"/>
            <person name="Aoyagi T."/>
            <person name="Koike H."/>
            <person name="Hori T."/>
        </authorList>
    </citation>
    <scope>NUCLEOTIDE SEQUENCE [LARGE SCALE GENOMIC DNA]</scope>
    <source>
        <strain evidence="1 2">Drf2</strain>
    </source>
</reference>
<evidence type="ECO:0000313" key="1">
    <source>
        <dbReference type="EMBL" id="GAW65784.1"/>
    </source>
</evidence>
<dbReference type="EMBL" id="BDQG01000001">
    <property type="protein sequence ID" value="GAW65784.1"/>
    <property type="molecule type" value="Genomic_DNA"/>
</dbReference>
<name>A0ABQ0MFE7_9BACT</name>
<accession>A0ABQ0MFE7</accession>
<dbReference type="Proteomes" id="UP000194153">
    <property type="component" value="Unassembled WGS sequence"/>
</dbReference>
<sequence>MSQDVLSAVHRIKPPVSGVRPTRSSVCNCWFRQIGRWAAAV</sequence>
<organism evidence="1 2">
    <name type="scientific">Geoanaerobacter pelophilus</name>
    <dbReference type="NCBI Taxonomy" id="60036"/>
    <lineage>
        <taxon>Bacteria</taxon>
        <taxon>Pseudomonadati</taxon>
        <taxon>Thermodesulfobacteriota</taxon>
        <taxon>Desulfuromonadia</taxon>
        <taxon>Geobacterales</taxon>
        <taxon>Geobacteraceae</taxon>
        <taxon>Geoanaerobacter</taxon>
    </lineage>
</organism>
<reference evidence="2" key="2">
    <citation type="submission" date="2017-05" db="EMBL/GenBank/DDBJ databases">
        <title>Draft genome sequence of Geobacter pelophilus, a iron(III)-reducing bacteria.</title>
        <authorList>
            <person name="Aoyagi T."/>
            <person name="Koike H."/>
            <person name="Morita T."/>
            <person name="Sato Y."/>
            <person name="Habe H."/>
            <person name="Hori T."/>
        </authorList>
    </citation>
    <scope>NUCLEOTIDE SEQUENCE [LARGE SCALE GENOMIC DNA]</scope>
    <source>
        <strain evidence="2">Drf2</strain>
    </source>
</reference>
<keyword evidence="2" id="KW-1185">Reference proteome</keyword>
<evidence type="ECO:0000313" key="2">
    <source>
        <dbReference type="Proteomes" id="UP000194153"/>
    </source>
</evidence>
<protein>
    <submittedName>
        <fullName evidence="1">Uncharacterized protein</fullName>
    </submittedName>
</protein>